<dbReference type="STRING" id="1237085.Ngar_c32730"/>
<dbReference type="PROSITE" id="PS00028">
    <property type="entry name" value="ZINC_FINGER_C2H2_1"/>
    <property type="match status" value="1"/>
</dbReference>
<dbReference type="HOGENOM" id="CLU_214147_0_0_2"/>
<reference evidence="2 3" key="1">
    <citation type="journal article" date="2012" name="Environ. Microbiol.">
        <title>The genome of the ammonia-oxidizing Candidatus Nitrososphaera gargensis: insights into metabolic versatility and environmental adaptations.</title>
        <authorList>
            <person name="Spang A."/>
            <person name="Poehlein A."/>
            <person name="Offre P."/>
            <person name="Zumbragel S."/>
            <person name="Haider S."/>
            <person name="Rychlik N."/>
            <person name="Nowka B."/>
            <person name="Schmeisser C."/>
            <person name="Lebedeva E.V."/>
            <person name="Rattei T."/>
            <person name="Bohm C."/>
            <person name="Schmid M."/>
            <person name="Galushko A."/>
            <person name="Hatzenpichler R."/>
            <person name="Weinmaier T."/>
            <person name="Daniel R."/>
            <person name="Schleper C."/>
            <person name="Spieck E."/>
            <person name="Streit W."/>
            <person name="Wagner M."/>
        </authorList>
    </citation>
    <scope>NUCLEOTIDE SEQUENCE [LARGE SCALE GENOMIC DNA]</scope>
    <source>
        <strain evidence="3">Ga9.2</strain>
    </source>
</reference>
<evidence type="ECO:0000313" key="2">
    <source>
        <dbReference type="EMBL" id="AFU60188.1"/>
    </source>
</evidence>
<keyword evidence="3" id="KW-1185">Reference proteome</keyword>
<feature type="domain" description="C2H2-type" evidence="1">
    <location>
        <begin position="30"/>
        <end position="51"/>
    </location>
</feature>
<dbReference type="InParanoid" id="K0IL71"/>
<protein>
    <submittedName>
        <fullName evidence="2">Zinc finger C2H2 domain-containing protein</fullName>
    </submittedName>
</protein>
<dbReference type="EMBL" id="CP002408">
    <property type="protein sequence ID" value="AFU60188.1"/>
    <property type="molecule type" value="Genomic_DNA"/>
</dbReference>
<dbReference type="Proteomes" id="UP000008037">
    <property type="component" value="Chromosome"/>
</dbReference>
<accession>K0IL71</accession>
<proteinExistence type="predicted"/>
<gene>
    <name evidence="2" type="ordered locus">Ngar_c32730</name>
</gene>
<evidence type="ECO:0000259" key="1">
    <source>
        <dbReference type="PROSITE" id="PS00028"/>
    </source>
</evidence>
<sequence length="51" mass="6292">MPTTVREMFGFTIYLMHLADYLQGRKDRTCPICKRRFDTFKEMDIHRQKEH</sequence>
<dbReference type="BioCyc" id="CNIT1237085:G1324-3273-MONOMER"/>
<dbReference type="AlphaFoldDB" id="K0IL71"/>
<dbReference type="KEGG" id="nga:Ngar_c32730"/>
<evidence type="ECO:0000313" key="3">
    <source>
        <dbReference type="Proteomes" id="UP000008037"/>
    </source>
</evidence>
<name>K0IL71_NITGG</name>
<dbReference type="InterPro" id="IPR013087">
    <property type="entry name" value="Znf_C2H2_type"/>
</dbReference>
<organism evidence="2 3">
    <name type="scientific">Nitrososphaera gargensis (strain Ga9.2)</name>
    <dbReference type="NCBI Taxonomy" id="1237085"/>
    <lineage>
        <taxon>Archaea</taxon>
        <taxon>Nitrososphaerota</taxon>
        <taxon>Nitrososphaeria</taxon>
        <taxon>Nitrososphaerales</taxon>
        <taxon>Nitrososphaeraceae</taxon>
        <taxon>Nitrososphaera</taxon>
    </lineage>
</organism>